<dbReference type="InterPro" id="IPR012890">
    <property type="entry name" value="GCFC2-like"/>
</dbReference>
<organism evidence="4 5">
    <name type="scientific">Aquarana catesbeiana</name>
    <name type="common">American bullfrog</name>
    <name type="synonym">Rana catesbeiana</name>
    <dbReference type="NCBI Taxonomy" id="8400"/>
    <lineage>
        <taxon>Eukaryota</taxon>
        <taxon>Metazoa</taxon>
        <taxon>Chordata</taxon>
        <taxon>Craniata</taxon>
        <taxon>Vertebrata</taxon>
        <taxon>Euteleostomi</taxon>
        <taxon>Amphibia</taxon>
        <taxon>Batrachia</taxon>
        <taxon>Anura</taxon>
        <taxon>Neobatrachia</taxon>
        <taxon>Ranoidea</taxon>
        <taxon>Ranidae</taxon>
        <taxon>Aquarana</taxon>
    </lineage>
</organism>
<accession>A0A2G9QAI4</accession>
<dbReference type="EMBL" id="KZ060230">
    <property type="protein sequence ID" value="PIO12607.1"/>
    <property type="molecule type" value="Genomic_DNA"/>
</dbReference>
<dbReference type="PANTHER" id="PTHR12214:SF4">
    <property type="entry name" value="INTRON LARGE COMPLEX COMPONENT GCFC2"/>
    <property type="match status" value="1"/>
</dbReference>
<evidence type="ECO:0000256" key="1">
    <source>
        <dbReference type="ARBA" id="ARBA00004123"/>
    </source>
</evidence>
<dbReference type="GO" id="GO:0003677">
    <property type="term" value="F:DNA binding"/>
    <property type="evidence" value="ECO:0007669"/>
    <property type="project" value="InterPro"/>
</dbReference>
<feature type="non-terminal residue" evidence="4">
    <location>
        <position position="104"/>
    </location>
</feature>
<protein>
    <recommendedName>
        <fullName evidence="6">BMERB domain-containing protein</fullName>
    </recommendedName>
</protein>
<dbReference type="OrthoDB" id="429427at2759"/>
<comment type="subcellular location">
    <subcellularLocation>
        <location evidence="1">Nucleus</location>
    </subcellularLocation>
</comment>
<evidence type="ECO:0000256" key="3">
    <source>
        <dbReference type="SAM" id="MobiDB-lite"/>
    </source>
</evidence>
<keyword evidence="5" id="KW-1185">Reference proteome</keyword>
<evidence type="ECO:0000313" key="4">
    <source>
        <dbReference type="EMBL" id="PIO12607.1"/>
    </source>
</evidence>
<feature type="region of interest" description="Disordered" evidence="3">
    <location>
        <begin position="66"/>
        <end position="104"/>
    </location>
</feature>
<dbReference type="AlphaFoldDB" id="A0A2G9QAI4"/>
<dbReference type="GO" id="GO:0000398">
    <property type="term" value="P:mRNA splicing, via spliceosome"/>
    <property type="evidence" value="ECO:0007669"/>
    <property type="project" value="InterPro"/>
</dbReference>
<feature type="non-terminal residue" evidence="4">
    <location>
        <position position="1"/>
    </location>
</feature>
<evidence type="ECO:0000256" key="2">
    <source>
        <dbReference type="ARBA" id="ARBA00023242"/>
    </source>
</evidence>
<proteinExistence type="predicted"/>
<dbReference type="GO" id="GO:0005634">
    <property type="term" value="C:nucleus"/>
    <property type="evidence" value="ECO:0007669"/>
    <property type="project" value="UniProtKB-SubCell"/>
</dbReference>
<sequence>IHQINELEAEMFQILENRAATLLKRRQDDLRNESVAVQKLSGNGVTSDVETLDDIVEKQIQDCELRRRKRRKRREETGEEDHFEGMSSDDELTTDLQNSIQKSR</sequence>
<feature type="compositionally biased region" description="Acidic residues" evidence="3">
    <location>
        <begin position="77"/>
        <end position="93"/>
    </location>
</feature>
<dbReference type="PANTHER" id="PTHR12214">
    <property type="entry name" value="GC-RICH SEQUENCE DNA-BINDING FACTOR"/>
    <property type="match status" value="1"/>
</dbReference>
<dbReference type="Proteomes" id="UP000228934">
    <property type="component" value="Unassembled WGS sequence"/>
</dbReference>
<evidence type="ECO:0008006" key="6">
    <source>
        <dbReference type="Google" id="ProtNLM"/>
    </source>
</evidence>
<feature type="compositionally biased region" description="Polar residues" evidence="3">
    <location>
        <begin position="94"/>
        <end position="104"/>
    </location>
</feature>
<name>A0A2G9QAI4_AQUCT</name>
<keyword evidence="2" id="KW-0539">Nucleus</keyword>
<reference evidence="5" key="1">
    <citation type="journal article" date="2017" name="Nat. Commun.">
        <title>The North American bullfrog draft genome provides insight into hormonal regulation of long noncoding RNA.</title>
        <authorList>
            <person name="Hammond S.A."/>
            <person name="Warren R.L."/>
            <person name="Vandervalk B.P."/>
            <person name="Kucuk E."/>
            <person name="Khan H."/>
            <person name="Gibb E.A."/>
            <person name="Pandoh P."/>
            <person name="Kirk H."/>
            <person name="Zhao Y."/>
            <person name="Jones M."/>
            <person name="Mungall A.J."/>
            <person name="Coope R."/>
            <person name="Pleasance S."/>
            <person name="Moore R.A."/>
            <person name="Holt R.A."/>
            <person name="Round J.M."/>
            <person name="Ohora S."/>
            <person name="Walle B.V."/>
            <person name="Veldhoen N."/>
            <person name="Helbing C.C."/>
            <person name="Birol I."/>
        </authorList>
    </citation>
    <scope>NUCLEOTIDE SEQUENCE [LARGE SCALE GENOMIC DNA]</scope>
</reference>
<gene>
    <name evidence="4" type="ORF">AB205_0195590</name>
</gene>
<evidence type="ECO:0000313" key="5">
    <source>
        <dbReference type="Proteomes" id="UP000228934"/>
    </source>
</evidence>